<evidence type="ECO:0000256" key="3">
    <source>
        <dbReference type="ARBA" id="ARBA00022448"/>
    </source>
</evidence>
<dbReference type="InterPro" id="IPR023380">
    <property type="entry name" value="DsbB-like_sf"/>
</dbReference>
<keyword evidence="7" id="KW-0560">Oxidoreductase</keyword>
<keyword evidence="14" id="KW-1185">Reference proteome</keyword>
<keyword evidence="5" id="KW-0249">Electron transport</keyword>
<evidence type="ECO:0000256" key="8">
    <source>
        <dbReference type="ARBA" id="ARBA00023136"/>
    </source>
</evidence>
<comment type="subcellular location">
    <subcellularLocation>
        <location evidence="1">Membrane</location>
        <topology evidence="1">Multi-pass membrane protein</topology>
    </subcellularLocation>
</comment>
<evidence type="ECO:0000313" key="13">
    <source>
        <dbReference type="EMBL" id="MDQ0191489.1"/>
    </source>
</evidence>
<evidence type="ECO:0000256" key="7">
    <source>
        <dbReference type="ARBA" id="ARBA00023002"/>
    </source>
</evidence>
<keyword evidence="11" id="KW-0676">Redox-active center</keyword>
<evidence type="ECO:0000256" key="2">
    <source>
        <dbReference type="ARBA" id="ARBA00007602"/>
    </source>
</evidence>
<evidence type="ECO:0000256" key="4">
    <source>
        <dbReference type="ARBA" id="ARBA00022692"/>
    </source>
</evidence>
<gene>
    <name evidence="13" type="ORF">J2S03_003360</name>
</gene>
<dbReference type="Gene3D" id="1.20.1550.10">
    <property type="entry name" value="DsbB-like"/>
    <property type="match status" value="1"/>
</dbReference>
<keyword evidence="6 12" id="KW-1133">Transmembrane helix</keyword>
<evidence type="ECO:0000256" key="12">
    <source>
        <dbReference type="SAM" id="Phobius"/>
    </source>
</evidence>
<dbReference type="RefSeq" id="WP_274456670.1">
    <property type="nucleotide sequence ID" value="NZ_CP067097.1"/>
</dbReference>
<protein>
    <submittedName>
        <fullName evidence="13">Disulfide bond formation protein DsbB</fullName>
    </submittedName>
</protein>
<dbReference type="InterPro" id="IPR003752">
    <property type="entry name" value="DiS_bond_form_DsbB/BdbC"/>
</dbReference>
<evidence type="ECO:0000256" key="10">
    <source>
        <dbReference type="ARBA" id="ARBA00023186"/>
    </source>
</evidence>
<keyword evidence="9" id="KW-1015">Disulfide bond</keyword>
<reference evidence="13 14" key="1">
    <citation type="submission" date="2023-07" db="EMBL/GenBank/DDBJ databases">
        <title>Genomic Encyclopedia of Type Strains, Phase IV (KMG-IV): sequencing the most valuable type-strain genomes for metagenomic binning, comparative biology and taxonomic classification.</title>
        <authorList>
            <person name="Goeker M."/>
        </authorList>
    </citation>
    <scope>NUCLEOTIDE SEQUENCE [LARGE SCALE GENOMIC DNA]</scope>
    <source>
        <strain evidence="13 14">DSM 4006</strain>
    </source>
</reference>
<name>A0ABT9XME6_9BACL</name>
<dbReference type="Pfam" id="PF02600">
    <property type="entry name" value="DsbB"/>
    <property type="match status" value="1"/>
</dbReference>
<dbReference type="SUPFAM" id="SSF158442">
    <property type="entry name" value="DsbB-like"/>
    <property type="match status" value="1"/>
</dbReference>
<dbReference type="PANTHER" id="PTHR43469">
    <property type="entry name" value="DISULFIDE FORMATION PROTEIN-RELATED"/>
    <property type="match status" value="1"/>
</dbReference>
<proteinExistence type="inferred from homology"/>
<evidence type="ECO:0000256" key="11">
    <source>
        <dbReference type="ARBA" id="ARBA00023284"/>
    </source>
</evidence>
<feature type="transmembrane region" description="Helical" evidence="12">
    <location>
        <begin position="37"/>
        <end position="55"/>
    </location>
</feature>
<dbReference type="PANTHER" id="PTHR43469:SF1">
    <property type="entry name" value="SPBETA PROPHAGE-DERIVED DISULFIDE BOND FORMATION PROTEIN B"/>
    <property type="match status" value="1"/>
</dbReference>
<evidence type="ECO:0000313" key="14">
    <source>
        <dbReference type="Proteomes" id="UP001232973"/>
    </source>
</evidence>
<keyword evidence="3" id="KW-0813">Transport</keyword>
<keyword evidence="4 12" id="KW-0812">Transmembrane</keyword>
<sequence length="142" mass="15932">MGRRRFLFGAWVVSLIATATSLYWSDILGWLPCDLCWYERICMYPLVVILGIGVFARKSDTFRIAITFPIVGLFISAYHYLMQIMPGVARTASCSSAVPCQIPDFVWFGWITPPLLAFLGFLCIGVCLALYRRSAAAASVYR</sequence>
<feature type="transmembrane region" description="Helical" evidence="12">
    <location>
        <begin position="105"/>
        <end position="131"/>
    </location>
</feature>
<dbReference type="Proteomes" id="UP001232973">
    <property type="component" value="Unassembled WGS sequence"/>
</dbReference>
<evidence type="ECO:0000256" key="9">
    <source>
        <dbReference type="ARBA" id="ARBA00023157"/>
    </source>
</evidence>
<evidence type="ECO:0000256" key="1">
    <source>
        <dbReference type="ARBA" id="ARBA00004141"/>
    </source>
</evidence>
<comment type="caution">
    <text evidence="13">The sequence shown here is derived from an EMBL/GenBank/DDBJ whole genome shotgun (WGS) entry which is preliminary data.</text>
</comment>
<keyword evidence="8 12" id="KW-0472">Membrane</keyword>
<feature type="transmembrane region" description="Helical" evidence="12">
    <location>
        <begin position="62"/>
        <end position="81"/>
    </location>
</feature>
<keyword evidence="10" id="KW-0143">Chaperone</keyword>
<dbReference type="EMBL" id="JAUSTP010000047">
    <property type="protein sequence ID" value="MDQ0191489.1"/>
    <property type="molecule type" value="Genomic_DNA"/>
</dbReference>
<accession>A0ABT9XME6</accession>
<comment type="similarity">
    <text evidence="2">Belongs to the DsbB family. BdbC subfamily.</text>
</comment>
<dbReference type="PIRSF" id="PIRSF036659">
    <property type="entry name" value="BdbC"/>
    <property type="match status" value="1"/>
</dbReference>
<organism evidence="13 14">
    <name type="scientific">Alicyclobacillus cycloheptanicus</name>
    <dbReference type="NCBI Taxonomy" id="1457"/>
    <lineage>
        <taxon>Bacteria</taxon>
        <taxon>Bacillati</taxon>
        <taxon>Bacillota</taxon>
        <taxon>Bacilli</taxon>
        <taxon>Bacillales</taxon>
        <taxon>Alicyclobacillaceae</taxon>
        <taxon>Alicyclobacillus</taxon>
    </lineage>
</organism>
<dbReference type="InterPro" id="IPR012187">
    <property type="entry name" value="Disulphide_bond_form_BdbC"/>
</dbReference>
<evidence type="ECO:0000256" key="5">
    <source>
        <dbReference type="ARBA" id="ARBA00022982"/>
    </source>
</evidence>
<evidence type="ECO:0000256" key="6">
    <source>
        <dbReference type="ARBA" id="ARBA00022989"/>
    </source>
</evidence>